<dbReference type="EMBL" id="BKCJ010008152">
    <property type="protein sequence ID" value="GEU80826.1"/>
    <property type="molecule type" value="Genomic_DNA"/>
</dbReference>
<evidence type="ECO:0000313" key="2">
    <source>
        <dbReference type="EMBL" id="GEU80826.1"/>
    </source>
</evidence>
<gene>
    <name evidence="2" type="ORF">Tci_052804</name>
</gene>
<name>A0A6L2N3P2_TANCI</name>
<comment type="caution">
    <text evidence="2">The sequence shown here is derived from an EMBL/GenBank/DDBJ whole genome shotgun (WGS) entry which is preliminary data.</text>
</comment>
<proteinExistence type="predicted"/>
<dbReference type="InterPro" id="IPR013103">
    <property type="entry name" value="RVT_2"/>
</dbReference>
<evidence type="ECO:0000259" key="1">
    <source>
        <dbReference type="Pfam" id="PF07727"/>
    </source>
</evidence>
<sequence length="283" mass="32480">MIIKKYSEIVKAKGERKSLALKDKKESSDEECSSFRSEDEEYAMTVRDFKKFLREEVDPCGDPNHLIGECTKPPKDKNQDFVGGSWSDIGEEDDEKVKDETCLVAQASNEEEAIKVTKKKNLEIDIEDETLEIDEIVNIKESRNHPLENVIGNLNQRTLRSQDQNQSNFFCFISTIEPKNVNESVTDDCWIVSIQEELNQFIANNIWELAPQPRNMTIIGTKWVVRNKLDENGIVSRNEAKLVAQGYNQQEGIDYDKTYAPVARLESIRILLAYACALDYKLF</sequence>
<protein>
    <submittedName>
        <fullName evidence="2">Retrovirus-related Pol polyprotein from transposon TNT 1-94</fullName>
    </submittedName>
</protein>
<accession>A0A6L2N3P2</accession>
<feature type="domain" description="Reverse transcriptase Ty1/copia-type" evidence="1">
    <location>
        <begin position="204"/>
        <end position="277"/>
    </location>
</feature>
<reference evidence="2" key="1">
    <citation type="journal article" date="2019" name="Sci. Rep.">
        <title>Draft genome of Tanacetum cinerariifolium, the natural source of mosquito coil.</title>
        <authorList>
            <person name="Yamashiro T."/>
            <person name="Shiraishi A."/>
            <person name="Satake H."/>
            <person name="Nakayama K."/>
        </authorList>
    </citation>
    <scope>NUCLEOTIDE SEQUENCE</scope>
</reference>
<dbReference type="Pfam" id="PF07727">
    <property type="entry name" value="RVT_2"/>
    <property type="match status" value="1"/>
</dbReference>
<organism evidence="2">
    <name type="scientific">Tanacetum cinerariifolium</name>
    <name type="common">Dalmatian daisy</name>
    <name type="synonym">Chrysanthemum cinerariifolium</name>
    <dbReference type="NCBI Taxonomy" id="118510"/>
    <lineage>
        <taxon>Eukaryota</taxon>
        <taxon>Viridiplantae</taxon>
        <taxon>Streptophyta</taxon>
        <taxon>Embryophyta</taxon>
        <taxon>Tracheophyta</taxon>
        <taxon>Spermatophyta</taxon>
        <taxon>Magnoliopsida</taxon>
        <taxon>eudicotyledons</taxon>
        <taxon>Gunneridae</taxon>
        <taxon>Pentapetalae</taxon>
        <taxon>asterids</taxon>
        <taxon>campanulids</taxon>
        <taxon>Asterales</taxon>
        <taxon>Asteraceae</taxon>
        <taxon>Asteroideae</taxon>
        <taxon>Anthemideae</taxon>
        <taxon>Anthemidinae</taxon>
        <taxon>Tanacetum</taxon>
    </lineage>
</organism>
<dbReference type="AlphaFoldDB" id="A0A6L2N3P2"/>